<accession>A0AAN6Y4N8</accession>
<feature type="region of interest" description="Disordered" evidence="1">
    <location>
        <begin position="506"/>
        <end position="531"/>
    </location>
</feature>
<dbReference type="InterPro" id="IPR011009">
    <property type="entry name" value="Kinase-like_dom_sf"/>
</dbReference>
<dbReference type="EMBL" id="MU858152">
    <property type="protein sequence ID" value="KAK4211306.1"/>
    <property type="molecule type" value="Genomic_DNA"/>
</dbReference>
<organism evidence="3 4">
    <name type="scientific">Rhypophila decipiens</name>
    <dbReference type="NCBI Taxonomy" id="261697"/>
    <lineage>
        <taxon>Eukaryota</taxon>
        <taxon>Fungi</taxon>
        <taxon>Dikarya</taxon>
        <taxon>Ascomycota</taxon>
        <taxon>Pezizomycotina</taxon>
        <taxon>Sordariomycetes</taxon>
        <taxon>Sordariomycetidae</taxon>
        <taxon>Sordariales</taxon>
        <taxon>Naviculisporaceae</taxon>
        <taxon>Rhypophila</taxon>
    </lineage>
</organism>
<evidence type="ECO:0000313" key="3">
    <source>
        <dbReference type="EMBL" id="KAK4211306.1"/>
    </source>
</evidence>
<feature type="domain" description="Protein kinase" evidence="2">
    <location>
        <begin position="185"/>
        <end position="516"/>
    </location>
</feature>
<dbReference type="CDD" id="cd00180">
    <property type="entry name" value="PKc"/>
    <property type="match status" value="1"/>
</dbReference>
<dbReference type="PROSITE" id="PS50011">
    <property type="entry name" value="PROTEIN_KINASE_DOM"/>
    <property type="match status" value="1"/>
</dbReference>
<proteinExistence type="predicted"/>
<evidence type="ECO:0000259" key="2">
    <source>
        <dbReference type="PROSITE" id="PS50011"/>
    </source>
</evidence>
<gene>
    <name evidence="3" type="ORF">QBC37DRAFT_427195</name>
</gene>
<feature type="compositionally biased region" description="Polar residues" evidence="1">
    <location>
        <begin position="520"/>
        <end position="531"/>
    </location>
</feature>
<keyword evidence="4" id="KW-1185">Reference proteome</keyword>
<reference evidence="3" key="1">
    <citation type="journal article" date="2023" name="Mol. Phylogenet. Evol.">
        <title>Genome-scale phylogeny and comparative genomics of the fungal order Sordariales.</title>
        <authorList>
            <person name="Hensen N."/>
            <person name="Bonometti L."/>
            <person name="Westerberg I."/>
            <person name="Brannstrom I.O."/>
            <person name="Guillou S."/>
            <person name="Cros-Aarteil S."/>
            <person name="Calhoun S."/>
            <person name="Haridas S."/>
            <person name="Kuo A."/>
            <person name="Mondo S."/>
            <person name="Pangilinan J."/>
            <person name="Riley R."/>
            <person name="LaButti K."/>
            <person name="Andreopoulos B."/>
            <person name="Lipzen A."/>
            <person name="Chen C."/>
            <person name="Yan M."/>
            <person name="Daum C."/>
            <person name="Ng V."/>
            <person name="Clum A."/>
            <person name="Steindorff A."/>
            <person name="Ohm R.A."/>
            <person name="Martin F."/>
            <person name="Silar P."/>
            <person name="Natvig D.O."/>
            <person name="Lalanne C."/>
            <person name="Gautier V."/>
            <person name="Ament-Velasquez S.L."/>
            <person name="Kruys A."/>
            <person name="Hutchinson M.I."/>
            <person name="Powell A.J."/>
            <person name="Barry K."/>
            <person name="Miller A.N."/>
            <person name="Grigoriev I.V."/>
            <person name="Debuchy R."/>
            <person name="Gladieux P."/>
            <person name="Hiltunen Thoren M."/>
            <person name="Johannesson H."/>
        </authorList>
    </citation>
    <scope>NUCLEOTIDE SEQUENCE</scope>
    <source>
        <strain evidence="3">PSN293</strain>
    </source>
</reference>
<reference evidence="3" key="2">
    <citation type="submission" date="2023-05" db="EMBL/GenBank/DDBJ databases">
        <authorList>
            <consortium name="Lawrence Berkeley National Laboratory"/>
            <person name="Steindorff A."/>
            <person name="Hensen N."/>
            <person name="Bonometti L."/>
            <person name="Westerberg I."/>
            <person name="Brannstrom I.O."/>
            <person name="Guillou S."/>
            <person name="Cros-Aarteil S."/>
            <person name="Calhoun S."/>
            <person name="Haridas S."/>
            <person name="Kuo A."/>
            <person name="Mondo S."/>
            <person name="Pangilinan J."/>
            <person name="Riley R."/>
            <person name="Labutti K."/>
            <person name="Andreopoulos B."/>
            <person name="Lipzen A."/>
            <person name="Chen C."/>
            <person name="Yanf M."/>
            <person name="Daum C."/>
            <person name="Ng V."/>
            <person name="Clum A."/>
            <person name="Ohm R."/>
            <person name="Martin F."/>
            <person name="Silar P."/>
            <person name="Natvig D."/>
            <person name="Lalanne C."/>
            <person name="Gautier V."/>
            <person name="Ament-Velasquez S.L."/>
            <person name="Kruys A."/>
            <person name="Hutchinson M.I."/>
            <person name="Powell A.J."/>
            <person name="Barry K."/>
            <person name="Miller A.N."/>
            <person name="Grigoriev I.V."/>
            <person name="Debuchy R."/>
            <person name="Gladieux P."/>
            <person name="Thoren M.H."/>
            <person name="Johannesson H."/>
        </authorList>
    </citation>
    <scope>NUCLEOTIDE SEQUENCE</scope>
    <source>
        <strain evidence="3">PSN293</strain>
    </source>
</reference>
<comment type="caution">
    <text evidence="3">The sequence shown here is derived from an EMBL/GenBank/DDBJ whole genome shotgun (WGS) entry which is preliminary data.</text>
</comment>
<evidence type="ECO:0000256" key="1">
    <source>
        <dbReference type="SAM" id="MobiDB-lite"/>
    </source>
</evidence>
<dbReference type="Pfam" id="PF06985">
    <property type="entry name" value="HET"/>
    <property type="match status" value="1"/>
</dbReference>
<protein>
    <submittedName>
        <fullName evidence="3">HET-domain-containing protein</fullName>
    </submittedName>
</protein>
<dbReference type="InterPro" id="IPR010730">
    <property type="entry name" value="HET"/>
</dbReference>
<dbReference type="Proteomes" id="UP001301769">
    <property type="component" value="Unassembled WGS sequence"/>
</dbReference>
<dbReference type="GO" id="GO:0004672">
    <property type="term" value="F:protein kinase activity"/>
    <property type="evidence" value="ECO:0007669"/>
    <property type="project" value="InterPro"/>
</dbReference>
<evidence type="ECO:0000313" key="4">
    <source>
        <dbReference type="Proteomes" id="UP001301769"/>
    </source>
</evidence>
<dbReference type="Gene3D" id="1.10.510.10">
    <property type="entry name" value="Transferase(Phosphotransferase) domain 1"/>
    <property type="match status" value="1"/>
</dbReference>
<dbReference type="AlphaFoldDB" id="A0AAN6Y4N8"/>
<dbReference type="SUPFAM" id="SSF56112">
    <property type="entry name" value="Protein kinase-like (PK-like)"/>
    <property type="match status" value="1"/>
</dbReference>
<dbReference type="InterPro" id="IPR008271">
    <property type="entry name" value="Ser/Thr_kinase_AS"/>
</dbReference>
<dbReference type="PROSITE" id="PS00108">
    <property type="entry name" value="PROTEIN_KINASE_ST"/>
    <property type="match status" value="1"/>
</dbReference>
<dbReference type="PANTHER" id="PTHR33112:SF10">
    <property type="entry name" value="TOL"/>
    <property type="match status" value="1"/>
</dbReference>
<sequence length="1217" mass="137023">MSVINEDSSDTESETSLFQNQLKRCMVNGPRHEYLPARQLEAILSREVVETELESTYPSILDDPRLQDLVTFILRDAPKTFAVLVLTNTPELIVALYWTKYGDNQLPFNRDKLNNAVRDGLKNSPHRMELKDWTSKFQLGKLLPGILHLVVEIWQHRLIVPVFTPGLRFDYEVHTDTTLPFRPRDTAAADSNKGGYGLVQKQLVHGDHLQVADEDTLRDLQYEDIDGVRYFCVAQKQLIKADRWSFERFVEVAKNEAKNLEHMNRLGHGHFIRGIAYYTQAENHFLLFPWTEEGNLEQLWAKTDSTLSSTHCWAFKQLKGLASGIRMLHAENCRHGDLKPPNILCFRRNGETLDEMRLVIADVGLAKVHNEITQHRGHATKTTAISVTYMPPEFDLDARRDEPASRLYDIWSIGCVFLEFAIWLAHGLGGLQDFRTAVRGGGPSKPPVPFWNDNPSDNPSDDLRPVVKQTIKYLLDDHKPGSPLHRLVRLIKDRLLVVNVPDRNTRTQRALRQPADASEARSSASNTAPRVELTTATWNEDVRPINKPARADAEEFDDIMTDILRDVKVGSYRLELTTSTSTARSLATSMAHLSVEDARRNSLGGQTARNRNPMFNNTWEYTPDEGLARQIFQTIDVHTVLPPHESTSLCTRCKGLDLLSPNCEFSDTVFSLESRIGVSNCTLCRLLLTWCNGRDEAAGTTFGFFRAEARIAARGDEKRGVATLCRADKGYPPRGIQLGFPRLPEAGSKAHMSVISHWLTQCDEVHNCCPRNMSFFPTRLIDVVGDSSPSVRLVCDTSHIDQGTKYIALSHMWGPNHQKTLKTLKANVQGRKEWVIPLDHLPKTFLDAIKVTRSLGHRFLWIDSLCIIQDDREDWRRESQRMEEVFSSAYCVIAATCASGTDDGFLKPRSERQAIPMTDAKSGISYYVCEAINDFSGHVDGSDINSRGWVLQERALARRTIHFTESQTYWECGSGVRCETLTRMNNDKASFLGDSNFPAYAVSQSKGKKIKLLQDLYEQYSNKKLSFAKDRPVAIKGLETRLIQTVGGQGGYGVFQNHLHRYLLWHRGKQPLEGIEEFSGGPVPTWSWMAWKGGIEFMRDIPGGTVDWNPKVGWLSPPTGANRDDPESLFLGAPVFDFTSSYINGLLLDNGEEHLPPGAKCVVLGVTQNQLVCYVLVVIRSTAPSAGSMGTWKRIGVGRVAQRHVVTEEPGSPVIIH</sequence>
<dbReference type="GO" id="GO:0005524">
    <property type="term" value="F:ATP binding"/>
    <property type="evidence" value="ECO:0007669"/>
    <property type="project" value="InterPro"/>
</dbReference>
<dbReference type="PANTHER" id="PTHR33112">
    <property type="entry name" value="DOMAIN PROTEIN, PUTATIVE-RELATED"/>
    <property type="match status" value="1"/>
</dbReference>
<dbReference type="Pfam" id="PF00069">
    <property type="entry name" value="Pkinase"/>
    <property type="match status" value="1"/>
</dbReference>
<dbReference type="SMART" id="SM00220">
    <property type="entry name" value="S_TKc"/>
    <property type="match status" value="1"/>
</dbReference>
<name>A0AAN6Y4N8_9PEZI</name>
<dbReference type="InterPro" id="IPR000719">
    <property type="entry name" value="Prot_kinase_dom"/>
</dbReference>